<dbReference type="Pfam" id="PF12171">
    <property type="entry name" value="zf-C2H2_jaz"/>
    <property type="match status" value="1"/>
</dbReference>
<dbReference type="FunFam" id="3.30.160.60:FF:000299">
    <property type="entry name" value="Zinc finger protein 593"/>
    <property type="match status" value="1"/>
</dbReference>
<feature type="compositionally biased region" description="Basic and acidic residues" evidence="10">
    <location>
        <begin position="109"/>
        <end position="128"/>
    </location>
</feature>
<comment type="subcellular location">
    <subcellularLocation>
        <location evidence="2">Cytoplasm</location>
    </subcellularLocation>
    <subcellularLocation>
        <location evidence="1">Nucleus</location>
    </subcellularLocation>
</comment>
<feature type="compositionally biased region" description="Basic residues" evidence="10">
    <location>
        <begin position="1"/>
        <end position="13"/>
    </location>
</feature>
<feature type="domain" description="C2H2-type" evidence="11">
    <location>
        <begin position="49"/>
        <end position="71"/>
    </location>
</feature>
<keyword evidence="13" id="KW-1185">Reference proteome</keyword>
<evidence type="ECO:0000256" key="2">
    <source>
        <dbReference type="ARBA" id="ARBA00004496"/>
    </source>
</evidence>
<keyword evidence="3" id="KW-0963">Cytoplasm</keyword>
<gene>
    <name evidence="12" type="ORF">LIPSTDRAFT_4761</name>
</gene>
<dbReference type="GO" id="GO:0005634">
    <property type="term" value="C:nucleus"/>
    <property type="evidence" value="ECO:0007669"/>
    <property type="project" value="UniProtKB-SubCell"/>
</dbReference>
<sequence>MGSIRRSKTKRRTRDLDQVHQDLSSKASVQKLSNQPLDESKPGLGQYYCIECAKYFETDFAKTVHRRGKNHKRRVRMLKEQPYSQAEADAASGLGVEKYMKFVQTYEQAKQEKDAQEKQKKESEMVIE</sequence>
<dbReference type="PANTHER" id="PTHR46095">
    <property type="entry name" value="ZINC FINGER PROTEIN 593"/>
    <property type="match status" value="1"/>
</dbReference>
<evidence type="ECO:0000256" key="3">
    <source>
        <dbReference type="ARBA" id="ARBA00022490"/>
    </source>
</evidence>
<dbReference type="GO" id="GO:0000055">
    <property type="term" value="P:ribosomal large subunit export from nucleus"/>
    <property type="evidence" value="ECO:0007669"/>
    <property type="project" value="EnsemblFungi"/>
</dbReference>
<feature type="region of interest" description="Disordered" evidence="10">
    <location>
        <begin position="108"/>
        <end position="128"/>
    </location>
</feature>
<dbReference type="OrthoDB" id="24683at2759"/>
<comment type="similarity">
    <text evidence="9">Belongs to the ZNF593/BUD20 C2H2-type zinc-finger protein family.</text>
</comment>
<evidence type="ECO:0000313" key="13">
    <source>
        <dbReference type="Proteomes" id="UP000094385"/>
    </source>
</evidence>
<dbReference type="Gene3D" id="3.30.160.60">
    <property type="entry name" value="Classic Zinc Finger"/>
    <property type="match status" value="1"/>
</dbReference>
<evidence type="ECO:0000256" key="10">
    <source>
        <dbReference type="SAM" id="MobiDB-lite"/>
    </source>
</evidence>
<evidence type="ECO:0000256" key="8">
    <source>
        <dbReference type="ARBA" id="ARBA00023242"/>
    </source>
</evidence>
<evidence type="ECO:0000256" key="1">
    <source>
        <dbReference type="ARBA" id="ARBA00004123"/>
    </source>
</evidence>
<dbReference type="GO" id="GO:0003676">
    <property type="term" value="F:nucleic acid binding"/>
    <property type="evidence" value="ECO:0007669"/>
    <property type="project" value="InterPro"/>
</dbReference>
<accession>A0A1E3Q1U6</accession>
<protein>
    <recommendedName>
        <fullName evidence="11">C2H2-type domain-containing protein</fullName>
    </recommendedName>
</protein>
<keyword evidence="8" id="KW-0539">Nucleus</keyword>
<evidence type="ECO:0000256" key="5">
    <source>
        <dbReference type="ARBA" id="ARBA00022723"/>
    </source>
</evidence>
<evidence type="ECO:0000256" key="9">
    <source>
        <dbReference type="ARBA" id="ARBA00038064"/>
    </source>
</evidence>
<dbReference type="GO" id="GO:0008270">
    <property type="term" value="F:zinc ion binding"/>
    <property type="evidence" value="ECO:0007669"/>
    <property type="project" value="UniProtKB-KW"/>
</dbReference>
<dbReference type="InterPro" id="IPR013087">
    <property type="entry name" value="Znf_C2H2_type"/>
</dbReference>
<dbReference type="InterPro" id="IPR003604">
    <property type="entry name" value="Matrin/U1-like-C_Znf_C2H2"/>
</dbReference>
<keyword evidence="4" id="KW-0690">Ribosome biogenesis</keyword>
<evidence type="ECO:0000256" key="6">
    <source>
        <dbReference type="ARBA" id="ARBA00022771"/>
    </source>
</evidence>
<dbReference type="PROSITE" id="PS00028">
    <property type="entry name" value="ZINC_FINGER_C2H2_1"/>
    <property type="match status" value="1"/>
</dbReference>
<feature type="compositionally biased region" description="Polar residues" evidence="10">
    <location>
        <begin position="21"/>
        <end position="37"/>
    </location>
</feature>
<dbReference type="SMART" id="SM00451">
    <property type="entry name" value="ZnF_U1"/>
    <property type="match status" value="1"/>
</dbReference>
<proteinExistence type="inferred from homology"/>
<dbReference type="InterPro" id="IPR051879">
    <property type="entry name" value="C2H2-ZF_Maturation_Protein"/>
</dbReference>
<dbReference type="InterPro" id="IPR022755">
    <property type="entry name" value="Znf_C2H2_jaz"/>
</dbReference>
<feature type="region of interest" description="Disordered" evidence="10">
    <location>
        <begin position="1"/>
        <end position="43"/>
    </location>
</feature>
<reference evidence="12 13" key="1">
    <citation type="journal article" date="2016" name="Proc. Natl. Acad. Sci. U.S.A.">
        <title>Comparative genomics of biotechnologically important yeasts.</title>
        <authorList>
            <person name="Riley R."/>
            <person name="Haridas S."/>
            <person name="Wolfe K.H."/>
            <person name="Lopes M.R."/>
            <person name="Hittinger C.T."/>
            <person name="Goeker M."/>
            <person name="Salamov A.A."/>
            <person name="Wisecaver J.H."/>
            <person name="Long T.M."/>
            <person name="Calvey C.H."/>
            <person name="Aerts A.L."/>
            <person name="Barry K.W."/>
            <person name="Choi C."/>
            <person name="Clum A."/>
            <person name="Coughlan A.Y."/>
            <person name="Deshpande S."/>
            <person name="Douglass A.P."/>
            <person name="Hanson S.J."/>
            <person name="Klenk H.-P."/>
            <person name="LaButti K.M."/>
            <person name="Lapidus A."/>
            <person name="Lindquist E.A."/>
            <person name="Lipzen A.M."/>
            <person name="Meier-Kolthoff J.P."/>
            <person name="Ohm R.A."/>
            <person name="Otillar R.P."/>
            <person name="Pangilinan J.L."/>
            <person name="Peng Y."/>
            <person name="Rokas A."/>
            <person name="Rosa C.A."/>
            <person name="Scheuner C."/>
            <person name="Sibirny A.A."/>
            <person name="Slot J.C."/>
            <person name="Stielow J.B."/>
            <person name="Sun H."/>
            <person name="Kurtzman C.P."/>
            <person name="Blackwell M."/>
            <person name="Grigoriev I.V."/>
            <person name="Jeffries T.W."/>
        </authorList>
    </citation>
    <scope>NUCLEOTIDE SEQUENCE [LARGE SCALE GENOMIC DNA]</scope>
    <source>
        <strain evidence="12 13">NRRL Y-11557</strain>
    </source>
</reference>
<keyword evidence="5" id="KW-0479">Metal-binding</keyword>
<dbReference type="SUPFAM" id="SSF57667">
    <property type="entry name" value="beta-beta-alpha zinc fingers"/>
    <property type="match status" value="1"/>
</dbReference>
<organism evidence="12 13">
    <name type="scientific">Lipomyces starkeyi NRRL Y-11557</name>
    <dbReference type="NCBI Taxonomy" id="675824"/>
    <lineage>
        <taxon>Eukaryota</taxon>
        <taxon>Fungi</taxon>
        <taxon>Dikarya</taxon>
        <taxon>Ascomycota</taxon>
        <taxon>Saccharomycotina</taxon>
        <taxon>Lipomycetes</taxon>
        <taxon>Lipomycetales</taxon>
        <taxon>Lipomycetaceae</taxon>
        <taxon>Lipomyces</taxon>
    </lineage>
</organism>
<dbReference type="GO" id="GO:0043023">
    <property type="term" value="F:ribosomal large subunit binding"/>
    <property type="evidence" value="ECO:0007669"/>
    <property type="project" value="EnsemblFungi"/>
</dbReference>
<dbReference type="EMBL" id="KV454297">
    <property type="protein sequence ID" value="ODQ71528.1"/>
    <property type="molecule type" value="Genomic_DNA"/>
</dbReference>
<dbReference type="Proteomes" id="UP000094385">
    <property type="component" value="Unassembled WGS sequence"/>
</dbReference>
<keyword evidence="6" id="KW-0863">Zinc-finger</keyword>
<dbReference type="GO" id="GO:0030687">
    <property type="term" value="C:preribosome, large subunit precursor"/>
    <property type="evidence" value="ECO:0007669"/>
    <property type="project" value="EnsemblFungi"/>
</dbReference>
<name>A0A1E3Q1U6_LIPST</name>
<evidence type="ECO:0000256" key="4">
    <source>
        <dbReference type="ARBA" id="ARBA00022517"/>
    </source>
</evidence>
<evidence type="ECO:0000256" key="7">
    <source>
        <dbReference type="ARBA" id="ARBA00022833"/>
    </source>
</evidence>
<dbReference type="STRING" id="675824.A0A1E3Q1U6"/>
<evidence type="ECO:0000259" key="11">
    <source>
        <dbReference type="PROSITE" id="PS00028"/>
    </source>
</evidence>
<dbReference type="PANTHER" id="PTHR46095:SF1">
    <property type="entry name" value="ZINC FINGER PROTEIN 593"/>
    <property type="match status" value="1"/>
</dbReference>
<dbReference type="GO" id="GO:0005737">
    <property type="term" value="C:cytoplasm"/>
    <property type="evidence" value="ECO:0007669"/>
    <property type="project" value="UniProtKB-SubCell"/>
</dbReference>
<dbReference type="AlphaFoldDB" id="A0A1E3Q1U6"/>
<dbReference type="InterPro" id="IPR036236">
    <property type="entry name" value="Znf_C2H2_sf"/>
</dbReference>
<keyword evidence="7" id="KW-0862">Zinc</keyword>
<evidence type="ECO:0000313" key="12">
    <source>
        <dbReference type="EMBL" id="ODQ71528.1"/>
    </source>
</evidence>